<dbReference type="STRING" id="1202724.AM493_01155"/>
<keyword evidence="1" id="KW-0472">Membrane</keyword>
<comment type="caution">
    <text evidence="2">The sequence shown here is derived from an EMBL/GenBank/DDBJ whole genome shotgun (WGS) entry which is preliminary data.</text>
</comment>
<evidence type="ECO:0000256" key="1">
    <source>
        <dbReference type="SAM" id="Phobius"/>
    </source>
</evidence>
<proteinExistence type="predicted"/>
<keyword evidence="1" id="KW-1133">Transmembrane helix</keyword>
<dbReference type="PATRIC" id="fig|1202724.3.peg.231"/>
<dbReference type="Proteomes" id="UP000037755">
    <property type="component" value="Unassembled WGS sequence"/>
</dbReference>
<feature type="transmembrane region" description="Helical" evidence="1">
    <location>
        <begin position="12"/>
        <end position="30"/>
    </location>
</feature>
<protein>
    <submittedName>
        <fullName evidence="2">Uncharacterized protein</fullName>
    </submittedName>
</protein>
<accession>A0A0M8MAU2</accession>
<dbReference type="AlphaFoldDB" id="A0A0M8MAU2"/>
<keyword evidence="3" id="KW-1185">Reference proteome</keyword>
<organism evidence="2 3">
    <name type="scientific">Flavobacterium akiainvivens</name>
    <dbReference type="NCBI Taxonomy" id="1202724"/>
    <lineage>
        <taxon>Bacteria</taxon>
        <taxon>Pseudomonadati</taxon>
        <taxon>Bacteroidota</taxon>
        <taxon>Flavobacteriia</taxon>
        <taxon>Flavobacteriales</taxon>
        <taxon>Flavobacteriaceae</taxon>
        <taxon>Flavobacterium</taxon>
    </lineage>
</organism>
<reference evidence="2 3" key="1">
    <citation type="submission" date="2015-08" db="EMBL/GenBank/DDBJ databases">
        <title>Whole genome sequence of Flavobacterium akiainvivens IK-1T, from decaying Wikstroemia oahuensis, an endemic Hawaiian shrub.</title>
        <authorList>
            <person name="Wan X."/>
            <person name="Hou S."/>
            <person name="Saito J."/>
            <person name="Donachie S."/>
        </authorList>
    </citation>
    <scope>NUCLEOTIDE SEQUENCE [LARGE SCALE GENOMIC DNA]</scope>
    <source>
        <strain evidence="2 3">IK-1</strain>
    </source>
</reference>
<evidence type="ECO:0000313" key="2">
    <source>
        <dbReference type="EMBL" id="KOS04804.1"/>
    </source>
</evidence>
<name>A0A0M8MAU2_9FLAO</name>
<keyword evidence="1" id="KW-0812">Transmembrane</keyword>
<sequence length="218" mass="24601">MNTLSYDFNFWFIPLYIFIILFSIAVIILFKRLFALMDEVDKNTEYRKNNTSKSTSQNPNPVNLDPILQRLNQLEATPRQPVANTQSATPSVYADETTHTVNLTVNNPVTDVVFYVSTPNPAGFFDADQVSDSFRQTVSLYKFTINSQAQNTAAFEFFSDQIGTNDSINSPKTFIEPACYETNDAFSGASKIITLQPGTAEKRDNKWIITSKAKITYQ</sequence>
<evidence type="ECO:0000313" key="3">
    <source>
        <dbReference type="Proteomes" id="UP000037755"/>
    </source>
</evidence>
<gene>
    <name evidence="2" type="ORF">AM493_01155</name>
</gene>
<dbReference type="EMBL" id="LIYD01000005">
    <property type="protein sequence ID" value="KOS04804.1"/>
    <property type="molecule type" value="Genomic_DNA"/>
</dbReference>